<dbReference type="PANTHER" id="PTHR32285">
    <property type="entry name" value="PROTEIN TRICHOME BIREFRINGENCE-LIKE 9-RELATED"/>
    <property type="match status" value="1"/>
</dbReference>
<accession>A0A5C3LKU6</accession>
<feature type="domain" description="Trichome birefringence-like C-terminal" evidence="2">
    <location>
        <begin position="284"/>
        <end position="476"/>
    </location>
</feature>
<reference evidence="3 4" key="1">
    <citation type="journal article" date="2019" name="Nat. Ecol. Evol.">
        <title>Megaphylogeny resolves global patterns of mushroom evolution.</title>
        <authorList>
            <person name="Varga T."/>
            <person name="Krizsan K."/>
            <person name="Foldi C."/>
            <person name="Dima B."/>
            <person name="Sanchez-Garcia M."/>
            <person name="Sanchez-Ramirez S."/>
            <person name="Szollosi G.J."/>
            <person name="Szarkandi J.G."/>
            <person name="Papp V."/>
            <person name="Albert L."/>
            <person name="Andreopoulos W."/>
            <person name="Angelini C."/>
            <person name="Antonin V."/>
            <person name="Barry K.W."/>
            <person name="Bougher N.L."/>
            <person name="Buchanan P."/>
            <person name="Buyck B."/>
            <person name="Bense V."/>
            <person name="Catcheside P."/>
            <person name="Chovatia M."/>
            <person name="Cooper J."/>
            <person name="Damon W."/>
            <person name="Desjardin D."/>
            <person name="Finy P."/>
            <person name="Geml J."/>
            <person name="Haridas S."/>
            <person name="Hughes K."/>
            <person name="Justo A."/>
            <person name="Karasinski D."/>
            <person name="Kautmanova I."/>
            <person name="Kiss B."/>
            <person name="Kocsube S."/>
            <person name="Kotiranta H."/>
            <person name="LaButti K.M."/>
            <person name="Lechner B.E."/>
            <person name="Liimatainen K."/>
            <person name="Lipzen A."/>
            <person name="Lukacs Z."/>
            <person name="Mihaltcheva S."/>
            <person name="Morgado L.N."/>
            <person name="Niskanen T."/>
            <person name="Noordeloos M.E."/>
            <person name="Ohm R.A."/>
            <person name="Ortiz-Santana B."/>
            <person name="Ovrebo C."/>
            <person name="Racz N."/>
            <person name="Riley R."/>
            <person name="Savchenko A."/>
            <person name="Shiryaev A."/>
            <person name="Soop K."/>
            <person name="Spirin V."/>
            <person name="Szebenyi C."/>
            <person name="Tomsovsky M."/>
            <person name="Tulloss R.E."/>
            <person name="Uehling J."/>
            <person name="Grigoriev I.V."/>
            <person name="Vagvolgyi C."/>
            <person name="Papp T."/>
            <person name="Martin F.M."/>
            <person name="Miettinen O."/>
            <person name="Hibbett D.S."/>
            <person name="Nagy L.G."/>
        </authorList>
    </citation>
    <scope>NUCLEOTIDE SEQUENCE [LARGE SCALE GENOMIC DNA]</scope>
    <source>
        <strain evidence="3 4">CBS 166.37</strain>
    </source>
</reference>
<name>A0A5C3LKU6_9AGAR</name>
<dbReference type="OrthoDB" id="630188at2759"/>
<dbReference type="EMBL" id="ML213650">
    <property type="protein sequence ID" value="TFK33345.1"/>
    <property type="molecule type" value="Genomic_DNA"/>
</dbReference>
<dbReference type="InterPro" id="IPR029962">
    <property type="entry name" value="TBL"/>
</dbReference>
<dbReference type="Proteomes" id="UP000308652">
    <property type="component" value="Unassembled WGS sequence"/>
</dbReference>
<sequence>MALIRRRRTIILVIVLCSAALLLVYRAAVDLESLGSKLLYDDDTEVSTDTEEPDSDLCYRNECTKGSWKLRSPPFESLVDFERVYPPTHRGIWKMCGSEENSREPEDRARFHATQADRMIDLMNYVWEPRTGRMREWRSEEFVVRLLKSPGGLIFNGDSISRQHFQWMEYALARSGVFITEDPPYLPRYDHKRIHQFILRKDHPMTKYLQERAGVPDSRMERPIYIKIDNHVLIGEADIRNITYSLGAKDGFKLYDIFDYFEDWENFVKDMVAAREGEEETVTEDSIILLNTGAHWSRGSWYMLPNDGDAFEQQSRITAAFREMVSRITIRLASIQRISIYYRSTSPGHPSCTKRSIPYSSSAAARAGEANVMERMAAATPDEQQKIVRKRWDWDRFDAHNMIWKNTIDEIMRARSYSTVNSKYKGPKWYYMDVWDQALQRPDAHTQNLIDPKNDNLDCLHWCVPGVVEQWTEYLNHLIFFNDESDR</sequence>
<evidence type="ECO:0000313" key="3">
    <source>
        <dbReference type="EMBL" id="TFK33345.1"/>
    </source>
</evidence>
<proteinExistence type="inferred from homology"/>
<protein>
    <recommendedName>
        <fullName evidence="2">Trichome birefringence-like C-terminal domain-containing protein</fullName>
    </recommendedName>
</protein>
<evidence type="ECO:0000313" key="4">
    <source>
        <dbReference type="Proteomes" id="UP000308652"/>
    </source>
</evidence>
<dbReference type="PANTHER" id="PTHR32285:SF48">
    <property type="entry name" value="PROTEIN TRICHOME BIREFRINGENCE-LIKE 19"/>
    <property type="match status" value="1"/>
</dbReference>
<organism evidence="3 4">
    <name type="scientific">Crucibulum laeve</name>
    <dbReference type="NCBI Taxonomy" id="68775"/>
    <lineage>
        <taxon>Eukaryota</taxon>
        <taxon>Fungi</taxon>
        <taxon>Dikarya</taxon>
        <taxon>Basidiomycota</taxon>
        <taxon>Agaricomycotina</taxon>
        <taxon>Agaricomycetes</taxon>
        <taxon>Agaricomycetidae</taxon>
        <taxon>Agaricales</taxon>
        <taxon>Agaricineae</taxon>
        <taxon>Nidulariaceae</taxon>
        <taxon>Crucibulum</taxon>
    </lineage>
</organism>
<dbReference type="InterPro" id="IPR026057">
    <property type="entry name" value="TBL_C"/>
</dbReference>
<evidence type="ECO:0000256" key="1">
    <source>
        <dbReference type="ARBA" id="ARBA00007727"/>
    </source>
</evidence>
<gene>
    <name evidence="3" type="ORF">BDQ12DRAFT_615434</name>
</gene>
<dbReference type="AlphaFoldDB" id="A0A5C3LKU6"/>
<keyword evidence="4" id="KW-1185">Reference proteome</keyword>
<dbReference type="GO" id="GO:0016413">
    <property type="term" value="F:O-acetyltransferase activity"/>
    <property type="evidence" value="ECO:0007669"/>
    <property type="project" value="InterPro"/>
</dbReference>
<evidence type="ECO:0000259" key="2">
    <source>
        <dbReference type="Pfam" id="PF13839"/>
    </source>
</evidence>
<dbReference type="Pfam" id="PF13839">
    <property type="entry name" value="PC-Esterase"/>
    <property type="match status" value="1"/>
</dbReference>
<comment type="similarity">
    <text evidence="1">Belongs to the PC-esterase family. TBL subfamily.</text>
</comment>